<comment type="similarity">
    <text evidence="2">Belongs to the prokaryotic sulfate-binding protein family.</text>
</comment>
<gene>
    <name evidence="7" type="ordered locus">Rru_A2074</name>
</gene>
<dbReference type="PANTHER" id="PTHR30368">
    <property type="entry name" value="SULFATE-BINDING PROTEIN"/>
    <property type="match status" value="1"/>
</dbReference>
<keyword evidence="8" id="KW-1185">Reference proteome</keyword>
<evidence type="ECO:0000256" key="6">
    <source>
        <dbReference type="SAM" id="Phobius"/>
    </source>
</evidence>
<dbReference type="Pfam" id="PF13531">
    <property type="entry name" value="SBP_bac_11"/>
    <property type="match status" value="1"/>
</dbReference>
<keyword evidence="4" id="KW-0732">Signal</keyword>
<dbReference type="RefSeq" id="WP_011389827.1">
    <property type="nucleotide sequence ID" value="NC_007643.1"/>
</dbReference>
<name>Q2RSM1_RHORT</name>
<dbReference type="GO" id="GO:1902358">
    <property type="term" value="P:sulfate transmembrane transport"/>
    <property type="evidence" value="ECO:0007669"/>
    <property type="project" value="InterPro"/>
</dbReference>
<dbReference type="PANTHER" id="PTHR30368:SF2">
    <property type="entry name" value="SULFATE-BINDING PROTEIN"/>
    <property type="match status" value="1"/>
</dbReference>
<dbReference type="PATRIC" id="fig|269796.9.peg.2163"/>
<dbReference type="STRING" id="269796.Rru_A2074"/>
<dbReference type="GO" id="GO:0140104">
    <property type="term" value="F:molecular carrier activity"/>
    <property type="evidence" value="ECO:0007669"/>
    <property type="project" value="InterPro"/>
</dbReference>
<keyword evidence="6" id="KW-1133">Transmembrane helix</keyword>
<dbReference type="eggNOG" id="COG1613">
    <property type="taxonomic scope" value="Bacteria"/>
</dbReference>
<dbReference type="EnsemblBacteria" id="ABC22874">
    <property type="protein sequence ID" value="ABC22874"/>
    <property type="gene ID" value="Rru_A2074"/>
</dbReference>
<feature type="transmembrane region" description="Helical" evidence="6">
    <location>
        <begin position="12"/>
        <end position="37"/>
    </location>
</feature>
<dbReference type="InterPro" id="IPR005669">
    <property type="entry name" value="Thiosulph/SO4-bd"/>
</dbReference>
<protein>
    <submittedName>
        <fullName evidence="7">Thiosulphate-binding protein</fullName>
    </submittedName>
</protein>
<proteinExistence type="inferred from homology"/>
<evidence type="ECO:0000313" key="7">
    <source>
        <dbReference type="EMBL" id="ABC22874.1"/>
    </source>
</evidence>
<dbReference type="HOGENOM" id="CLU_055615_0_1_5"/>
<evidence type="ECO:0000256" key="4">
    <source>
        <dbReference type="ARBA" id="ARBA00022729"/>
    </source>
</evidence>
<dbReference type="NCBIfam" id="TIGR00971">
    <property type="entry name" value="3a0106s03"/>
    <property type="match status" value="1"/>
</dbReference>
<evidence type="ECO:0000313" key="8">
    <source>
        <dbReference type="Proteomes" id="UP000001929"/>
    </source>
</evidence>
<dbReference type="Proteomes" id="UP000001929">
    <property type="component" value="Chromosome"/>
</dbReference>
<accession>Q2RSM1</accession>
<keyword evidence="5" id="KW-0574">Periplasm</keyword>
<dbReference type="Gene3D" id="3.40.190.10">
    <property type="entry name" value="Periplasmic binding protein-like II"/>
    <property type="match status" value="2"/>
</dbReference>
<sequence length="364" mass="39279">MATTRNEATGKIRAWGGLILRLSIMVLLIGAALWVVADTPSRALINVSYDPTREFYADFDAAFTAAWKRETGQTVVIRSLHGGSGAQADSVIAGEEADVVTLALAQDIDTLSAAGLVAKGWQARLPYDSSPYTSTIVFLVRKGNPKAITDWDDLLRPGVGVVTANPKTSGGGRWAFLAAWAWAARAAANGEDPDRAAEAYVSALYRHVVALDDGARGATLSFTEGGLGDVLLAWENEAFLALEEHGDEAEGGFEIVVPSLSILAQPTVAVVDRNVDRHETRPLAEAYLAYLYSPDGQRLAARHHYRPLRPEQADWDDRARFASLRLVTVGEAFGGWKVAQPRFFDEGGVFDRIHAAIGPIPPKE</sequence>
<evidence type="ECO:0000256" key="3">
    <source>
        <dbReference type="ARBA" id="ARBA00022448"/>
    </source>
</evidence>
<evidence type="ECO:0000256" key="1">
    <source>
        <dbReference type="ARBA" id="ARBA00004418"/>
    </source>
</evidence>
<dbReference type="GO" id="GO:0042597">
    <property type="term" value="C:periplasmic space"/>
    <property type="evidence" value="ECO:0007669"/>
    <property type="project" value="UniProtKB-SubCell"/>
</dbReference>
<dbReference type="NCBIfam" id="NF008022">
    <property type="entry name" value="PRK10752.1"/>
    <property type="match status" value="1"/>
</dbReference>
<keyword evidence="6" id="KW-0812">Transmembrane</keyword>
<dbReference type="CDD" id="cd01005">
    <property type="entry name" value="PBP2_CysP"/>
    <property type="match status" value="1"/>
</dbReference>
<dbReference type="KEGG" id="rru:Rru_A2074"/>
<evidence type="ECO:0000256" key="5">
    <source>
        <dbReference type="ARBA" id="ARBA00022764"/>
    </source>
</evidence>
<dbReference type="AlphaFoldDB" id="Q2RSM1"/>
<reference evidence="7 8" key="1">
    <citation type="journal article" date="2011" name="Stand. Genomic Sci.">
        <title>Complete genome sequence of Rhodospirillum rubrum type strain (S1).</title>
        <authorList>
            <person name="Munk A.C."/>
            <person name="Copeland A."/>
            <person name="Lucas S."/>
            <person name="Lapidus A."/>
            <person name="Del Rio T.G."/>
            <person name="Barry K."/>
            <person name="Detter J.C."/>
            <person name="Hammon N."/>
            <person name="Israni S."/>
            <person name="Pitluck S."/>
            <person name="Brettin T."/>
            <person name="Bruce D."/>
            <person name="Han C."/>
            <person name="Tapia R."/>
            <person name="Gilna P."/>
            <person name="Schmutz J."/>
            <person name="Larimer F."/>
            <person name="Land M."/>
            <person name="Kyrpides N.C."/>
            <person name="Mavromatis K."/>
            <person name="Richardson P."/>
            <person name="Rohde M."/>
            <person name="Goker M."/>
            <person name="Klenk H.P."/>
            <person name="Zhang Y."/>
            <person name="Roberts G.P."/>
            <person name="Reslewic S."/>
            <person name="Schwartz D.C."/>
        </authorList>
    </citation>
    <scope>NUCLEOTIDE SEQUENCE [LARGE SCALE GENOMIC DNA]</scope>
    <source>
        <strain evidence="8">ATCC 11170 / ATH 1.1.1 / DSM 467 / LMG 4362 / NCIMB 8255 / S1</strain>
    </source>
</reference>
<dbReference type="EMBL" id="CP000230">
    <property type="protein sequence ID" value="ABC22874.1"/>
    <property type="molecule type" value="Genomic_DNA"/>
</dbReference>
<evidence type="ECO:0000256" key="2">
    <source>
        <dbReference type="ARBA" id="ARBA00006099"/>
    </source>
</evidence>
<keyword evidence="6" id="KW-0472">Membrane</keyword>
<comment type="subcellular location">
    <subcellularLocation>
        <location evidence="1">Periplasm</location>
    </subcellularLocation>
</comment>
<dbReference type="PhylomeDB" id="Q2RSM1"/>
<keyword evidence="3" id="KW-0813">Transport</keyword>
<organism evidence="7 8">
    <name type="scientific">Rhodospirillum rubrum (strain ATCC 11170 / ATH 1.1.1 / DSM 467 / LMG 4362 / NCIMB 8255 / S1)</name>
    <dbReference type="NCBI Taxonomy" id="269796"/>
    <lineage>
        <taxon>Bacteria</taxon>
        <taxon>Pseudomonadati</taxon>
        <taxon>Pseudomonadota</taxon>
        <taxon>Alphaproteobacteria</taxon>
        <taxon>Rhodospirillales</taxon>
        <taxon>Rhodospirillaceae</taxon>
        <taxon>Rhodospirillum</taxon>
    </lineage>
</organism>
<dbReference type="SUPFAM" id="SSF53850">
    <property type="entry name" value="Periplasmic binding protein-like II"/>
    <property type="match status" value="1"/>
</dbReference>